<evidence type="ECO:0000256" key="1">
    <source>
        <dbReference type="SAM" id="Phobius"/>
    </source>
</evidence>
<name>A0A7K1V0Y9_9NOCA</name>
<evidence type="ECO:0000313" key="2">
    <source>
        <dbReference type="EMBL" id="MVU80303.1"/>
    </source>
</evidence>
<protein>
    <recommendedName>
        <fullName evidence="4">DUF3309 family protein</fullName>
    </recommendedName>
</protein>
<gene>
    <name evidence="2" type="ORF">GPX89_24025</name>
</gene>
<dbReference type="Proteomes" id="UP000466794">
    <property type="component" value="Unassembled WGS sequence"/>
</dbReference>
<keyword evidence="1" id="KW-0812">Transmembrane</keyword>
<sequence length="48" mass="4950">MKRLLFLVIAIAIAGSTYDYATSAGHYGILVVAGVVIALLMVGRAVNG</sequence>
<feature type="transmembrane region" description="Helical" evidence="1">
    <location>
        <begin position="27"/>
        <end position="46"/>
    </location>
</feature>
<proteinExistence type="predicted"/>
<organism evidence="2 3">
    <name type="scientific">Nocardia terrae</name>
    <dbReference type="NCBI Taxonomy" id="2675851"/>
    <lineage>
        <taxon>Bacteria</taxon>
        <taxon>Bacillati</taxon>
        <taxon>Actinomycetota</taxon>
        <taxon>Actinomycetes</taxon>
        <taxon>Mycobacteriales</taxon>
        <taxon>Nocardiaceae</taxon>
        <taxon>Nocardia</taxon>
    </lineage>
</organism>
<dbReference type="EMBL" id="WRPP01000005">
    <property type="protein sequence ID" value="MVU80303.1"/>
    <property type="molecule type" value="Genomic_DNA"/>
</dbReference>
<accession>A0A7K1V0Y9</accession>
<dbReference type="RefSeq" id="WP_157389976.1">
    <property type="nucleotide sequence ID" value="NZ_WRPP01000005.1"/>
</dbReference>
<keyword evidence="1" id="KW-0472">Membrane</keyword>
<comment type="caution">
    <text evidence="2">The sequence shown here is derived from an EMBL/GenBank/DDBJ whole genome shotgun (WGS) entry which is preliminary data.</text>
</comment>
<evidence type="ECO:0008006" key="4">
    <source>
        <dbReference type="Google" id="ProtNLM"/>
    </source>
</evidence>
<reference evidence="2 3" key="1">
    <citation type="submission" date="2019-12" db="EMBL/GenBank/DDBJ databases">
        <title>Nocardia sp. nov. ET3-3 isolated from soil.</title>
        <authorList>
            <person name="Kanchanasin P."/>
            <person name="Tanasupawat S."/>
            <person name="Yuki M."/>
            <person name="Kudo T."/>
        </authorList>
    </citation>
    <scope>NUCLEOTIDE SEQUENCE [LARGE SCALE GENOMIC DNA]</scope>
    <source>
        <strain evidence="2 3">ET3-3</strain>
    </source>
</reference>
<dbReference type="AlphaFoldDB" id="A0A7K1V0Y9"/>
<evidence type="ECO:0000313" key="3">
    <source>
        <dbReference type="Proteomes" id="UP000466794"/>
    </source>
</evidence>
<keyword evidence="3" id="KW-1185">Reference proteome</keyword>
<keyword evidence="1" id="KW-1133">Transmembrane helix</keyword>